<dbReference type="GO" id="GO:0008081">
    <property type="term" value="F:phosphoric diester hydrolase activity"/>
    <property type="evidence" value="ECO:0007669"/>
    <property type="project" value="InterPro"/>
</dbReference>
<dbReference type="Pfam" id="PF16670">
    <property type="entry name" value="PI-PLC-C1"/>
    <property type="match status" value="1"/>
</dbReference>
<proteinExistence type="predicted"/>
<dbReference type="AlphaFoldDB" id="A0A0V0QCL0"/>
<dbReference type="OrthoDB" id="368960at2759"/>
<dbReference type="GO" id="GO:0006629">
    <property type="term" value="P:lipid metabolic process"/>
    <property type="evidence" value="ECO:0007669"/>
    <property type="project" value="InterPro"/>
</dbReference>
<keyword evidence="3" id="KW-1185">Reference proteome</keyword>
<name>A0A0V0QCL0_PSEPJ</name>
<dbReference type="Proteomes" id="UP000054937">
    <property type="component" value="Unassembled WGS sequence"/>
</dbReference>
<organism evidence="2 3">
    <name type="scientific">Pseudocohnilembus persalinus</name>
    <name type="common">Ciliate</name>
    <dbReference type="NCBI Taxonomy" id="266149"/>
    <lineage>
        <taxon>Eukaryota</taxon>
        <taxon>Sar</taxon>
        <taxon>Alveolata</taxon>
        <taxon>Ciliophora</taxon>
        <taxon>Intramacronucleata</taxon>
        <taxon>Oligohymenophorea</taxon>
        <taxon>Scuticociliatia</taxon>
        <taxon>Philasterida</taxon>
        <taxon>Pseudocohnilembidae</taxon>
        <taxon>Pseudocohnilembus</taxon>
    </lineage>
</organism>
<dbReference type="SUPFAM" id="SSF51695">
    <property type="entry name" value="PLC-like phosphodiesterases"/>
    <property type="match status" value="1"/>
</dbReference>
<feature type="region of interest" description="Disordered" evidence="1">
    <location>
        <begin position="1"/>
        <end position="20"/>
    </location>
</feature>
<evidence type="ECO:0000313" key="3">
    <source>
        <dbReference type="Proteomes" id="UP000054937"/>
    </source>
</evidence>
<accession>A0A0V0QCL0</accession>
<dbReference type="InterPro" id="IPR032075">
    <property type="entry name" value="PI-PLC-C1"/>
</dbReference>
<evidence type="ECO:0000313" key="2">
    <source>
        <dbReference type="EMBL" id="KRW99847.1"/>
    </source>
</evidence>
<dbReference type="Gene3D" id="3.20.20.190">
    <property type="entry name" value="Phosphatidylinositol (PI) phosphodiesterase"/>
    <property type="match status" value="1"/>
</dbReference>
<dbReference type="InterPro" id="IPR017946">
    <property type="entry name" value="PLC-like_Pdiesterase_TIM-brl"/>
</dbReference>
<reference evidence="2 3" key="1">
    <citation type="journal article" date="2015" name="Sci. Rep.">
        <title>Genome of the facultative scuticociliatosis pathogen Pseudocohnilembus persalinus provides insight into its virulence through horizontal gene transfer.</title>
        <authorList>
            <person name="Xiong J."/>
            <person name="Wang G."/>
            <person name="Cheng J."/>
            <person name="Tian M."/>
            <person name="Pan X."/>
            <person name="Warren A."/>
            <person name="Jiang C."/>
            <person name="Yuan D."/>
            <person name="Miao W."/>
        </authorList>
    </citation>
    <scope>NUCLEOTIDE SEQUENCE [LARGE SCALE GENOMIC DNA]</scope>
    <source>
        <strain evidence="2">36N120E</strain>
    </source>
</reference>
<dbReference type="EMBL" id="LDAU01000203">
    <property type="protein sequence ID" value="KRW99847.1"/>
    <property type="molecule type" value="Genomic_DNA"/>
</dbReference>
<dbReference type="InParanoid" id="A0A0V0QCL0"/>
<protein>
    <submittedName>
        <fullName evidence="2">PLC-like phosphodiesterase, TIM beta/alpha-barrel domain</fullName>
    </submittedName>
</protein>
<evidence type="ECO:0000256" key="1">
    <source>
        <dbReference type="SAM" id="MobiDB-lite"/>
    </source>
</evidence>
<comment type="caution">
    <text evidence="2">The sequence shown here is derived from an EMBL/GenBank/DDBJ whole genome shotgun (WGS) entry which is preliminary data.</text>
</comment>
<gene>
    <name evidence="2" type="ORF">PPERSA_10966</name>
</gene>
<sequence length="267" mass="31873">MYENIQDPKKKKQPQKQIEEPEKSQIYTLYINHDSLEENTQLLETALQDLHNFHQDHPKHLPIFLTINLKSYLKDYNINFPSLLQKIETQLKTSLSLQNLFLPKNLLKTHASLLTAVKNDNYPKIQQLLGKFIVLLDPELFSQEDPNQQELLDFYNNYSQNVENSLMFPTLDGRLILVNFQTFAEFLEQNQVQNQIFFNMPGDLYESDYYYLQEEAQNIIKEAQKQNFITRVYTINDEEFYEYYKNQKVNFICTDAVFYNLFAKPFF</sequence>